<dbReference type="EMBL" id="BRXU01000004">
    <property type="protein sequence ID" value="GLC51344.1"/>
    <property type="molecule type" value="Genomic_DNA"/>
</dbReference>
<feature type="region of interest" description="Disordered" evidence="1">
    <location>
        <begin position="24"/>
        <end position="95"/>
    </location>
</feature>
<evidence type="ECO:0000256" key="1">
    <source>
        <dbReference type="SAM" id="MobiDB-lite"/>
    </source>
</evidence>
<gene>
    <name evidence="2" type="primary">PLESTB000930</name>
    <name evidence="2" type="ORF">PLESTB_000492300</name>
</gene>
<feature type="compositionally biased region" description="Acidic residues" evidence="1">
    <location>
        <begin position="67"/>
        <end position="95"/>
    </location>
</feature>
<keyword evidence="3" id="KW-1185">Reference proteome</keyword>
<feature type="compositionally biased region" description="Basic and acidic residues" evidence="1">
    <location>
        <begin position="43"/>
        <end position="66"/>
    </location>
</feature>
<protein>
    <submittedName>
        <fullName evidence="2">Uncharacterized protein</fullName>
    </submittedName>
</protein>
<proteinExistence type="predicted"/>
<comment type="caution">
    <text evidence="2">The sequence shown here is derived from an EMBL/GenBank/DDBJ whole genome shotgun (WGS) entry which is preliminary data.</text>
</comment>
<sequence length="95" mass="10525">MDPEALQAEKDRVSMEKFGCKFDELRDPQDRMSVGGTVGGNIRKAELGSEGYRHLPEQAQTKGKEGEEAEEEEPEQEQAEGAGGEEEEEEGRPTE</sequence>
<accession>A0A9W6F058</accession>
<name>A0A9W6F058_9CHLO</name>
<dbReference type="Proteomes" id="UP001165080">
    <property type="component" value="Unassembled WGS sequence"/>
</dbReference>
<organism evidence="2 3">
    <name type="scientific">Pleodorina starrii</name>
    <dbReference type="NCBI Taxonomy" id="330485"/>
    <lineage>
        <taxon>Eukaryota</taxon>
        <taxon>Viridiplantae</taxon>
        <taxon>Chlorophyta</taxon>
        <taxon>core chlorophytes</taxon>
        <taxon>Chlorophyceae</taxon>
        <taxon>CS clade</taxon>
        <taxon>Chlamydomonadales</taxon>
        <taxon>Volvocaceae</taxon>
        <taxon>Pleodorina</taxon>
    </lineage>
</organism>
<dbReference type="AlphaFoldDB" id="A0A9W6F058"/>
<evidence type="ECO:0000313" key="3">
    <source>
        <dbReference type="Proteomes" id="UP001165080"/>
    </source>
</evidence>
<reference evidence="2 3" key="1">
    <citation type="journal article" date="2023" name="Commun. Biol.">
        <title>Reorganization of the ancestral sex-determining regions during the evolution of trioecy in Pleodorina starrii.</title>
        <authorList>
            <person name="Takahashi K."/>
            <person name="Suzuki S."/>
            <person name="Kawai-Toyooka H."/>
            <person name="Yamamoto K."/>
            <person name="Hamaji T."/>
            <person name="Ootsuki R."/>
            <person name="Yamaguchi H."/>
            <person name="Kawachi M."/>
            <person name="Higashiyama T."/>
            <person name="Nozaki H."/>
        </authorList>
    </citation>
    <scope>NUCLEOTIDE SEQUENCE [LARGE SCALE GENOMIC DNA]</scope>
    <source>
        <strain evidence="2 3">NIES-4479</strain>
    </source>
</reference>
<evidence type="ECO:0000313" key="2">
    <source>
        <dbReference type="EMBL" id="GLC51344.1"/>
    </source>
</evidence>